<evidence type="ECO:0000256" key="4">
    <source>
        <dbReference type="SAM" id="MobiDB-lite"/>
    </source>
</evidence>
<dbReference type="AlphaFoldDB" id="A0A183IGN7"/>
<dbReference type="Pfam" id="PF05769">
    <property type="entry name" value="SIKE"/>
    <property type="match status" value="1"/>
</dbReference>
<feature type="region of interest" description="Disordered" evidence="4">
    <location>
        <begin position="205"/>
        <end position="224"/>
    </location>
</feature>
<proteinExistence type="inferred from homology"/>
<evidence type="ECO:0000256" key="2">
    <source>
        <dbReference type="ARBA" id="ARBA00023054"/>
    </source>
</evidence>
<feature type="region of interest" description="Disordered" evidence="4">
    <location>
        <begin position="265"/>
        <end position="284"/>
    </location>
</feature>
<evidence type="ECO:0000313" key="6">
    <source>
        <dbReference type="Proteomes" id="UP000270296"/>
    </source>
</evidence>
<protein>
    <submittedName>
        <fullName evidence="7">FGFR1 oncogene partner 2 homolog</fullName>
    </submittedName>
</protein>
<name>A0A183IGN7_9BILA</name>
<reference evidence="5 6" key="2">
    <citation type="submission" date="2018-11" db="EMBL/GenBank/DDBJ databases">
        <authorList>
            <consortium name="Pathogen Informatics"/>
        </authorList>
    </citation>
    <scope>NUCLEOTIDE SEQUENCE [LARGE SCALE GENOMIC DNA]</scope>
</reference>
<dbReference type="WBParaSite" id="SBAD_0000291401-mRNA-1">
    <property type="protein sequence ID" value="SBAD_0000291401-mRNA-1"/>
    <property type="gene ID" value="SBAD_0000291401"/>
</dbReference>
<evidence type="ECO:0000313" key="5">
    <source>
        <dbReference type="EMBL" id="VDO98897.1"/>
    </source>
</evidence>
<dbReference type="InterPro" id="IPR008555">
    <property type="entry name" value="SIKE"/>
</dbReference>
<dbReference type="PANTHER" id="PTHR12186">
    <property type="entry name" value="SIKE FAMILY MEMBER"/>
    <property type="match status" value="1"/>
</dbReference>
<keyword evidence="6" id="KW-1185">Reference proteome</keyword>
<dbReference type="EMBL" id="UZAM01007401">
    <property type="protein sequence ID" value="VDO98897.1"/>
    <property type="molecule type" value="Genomic_DNA"/>
</dbReference>
<keyword evidence="2 3" id="KW-0175">Coiled coil</keyword>
<reference evidence="7" key="1">
    <citation type="submission" date="2016-06" db="UniProtKB">
        <authorList>
            <consortium name="WormBaseParasite"/>
        </authorList>
    </citation>
    <scope>IDENTIFICATION</scope>
</reference>
<feature type="compositionally biased region" description="Basic and acidic residues" evidence="4">
    <location>
        <begin position="213"/>
        <end position="224"/>
    </location>
</feature>
<feature type="region of interest" description="Disordered" evidence="4">
    <location>
        <begin position="229"/>
        <end position="252"/>
    </location>
</feature>
<organism evidence="7">
    <name type="scientific">Soboliphyme baturini</name>
    <dbReference type="NCBI Taxonomy" id="241478"/>
    <lineage>
        <taxon>Eukaryota</taxon>
        <taxon>Metazoa</taxon>
        <taxon>Ecdysozoa</taxon>
        <taxon>Nematoda</taxon>
        <taxon>Enoplea</taxon>
        <taxon>Dorylaimia</taxon>
        <taxon>Dioctophymatida</taxon>
        <taxon>Dioctophymatoidea</taxon>
        <taxon>Soboliphymatidae</taxon>
        <taxon>Soboliphyme</taxon>
    </lineage>
</organism>
<comment type="similarity">
    <text evidence="1">Belongs to the SIKE family.</text>
</comment>
<evidence type="ECO:0000256" key="3">
    <source>
        <dbReference type="SAM" id="Coils"/>
    </source>
</evidence>
<gene>
    <name evidence="5" type="ORF">SBAD_LOCUS2782</name>
</gene>
<dbReference type="PANTHER" id="PTHR12186:SF2">
    <property type="entry name" value="FGFR1 ONCOGENE PARTNER 2 HOMOLOG"/>
    <property type="match status" value="1"/>
</dbReference>
<accession>A0A183IGN7</accession>
<feature type="coiled-coil region" evidence="3">
    <location>
        <begin position="72"/>
        <end position="99"/>
    </location>
</feature>
<dbReference type="OrthoDB" id="21214at2759"/>
<sequence>MALNISQIIADVRSTVVRLHENDKLTDTLLASLQSVNERINCMRESFQYRDDVFEFNEAVPNSARSVIVQSLQQENRQMRLLEEENKQLKIVLKEHQTALDLIMSRYRQQVLELIRLNKLHEVAKEYKTMLYDGNSRLVHFARIVNEIITHGEEQSELDIEEITRLQVENKTLRQLLLGARNSERGCIDSGTCICKKTLSNIHNGSSSPAALSKRDDKAEVEPAELSKMRTETFEPNHCPSDPLPTGSPQSEACNRNLMKLKVANGGAKGSSGTSTSADPSASNLNAVSPKMVATTKVPVVKKPHLSTGPKAPSCVISRRRSAGTYVAKDVRPSVTNGILLAKKKVTSDDSSAAAKAKTAPKTRFSFGGRISLATTPKTHNVVKAEK</sequence>
<dbReference type="Proteomes" id="UP000270296">
    <property type="component" value="Unassembled WGS sequence"/>
</dbReference>
<evidence type="ECO:0000313" key="7">
    <source>
        <dbReference type="WBParaSite" id="SBAD_0000291401-mRNA-1"/>
    </source>
</evidence>
<evidence type="ECO:0000256" key="1">
    <source>
        <dbReference type="ARBA" id="ARBA00005537"/>
    </source>
</evidence>